<dbReference type="EMBL" id="JACIHM010000002">
    <property type="protein sequence ID" value="MBB4446492.1"/>
    <property type="molecule type" value="Genomic_DNA"/>
</dbReference>
<dbReference type="InterPro" id="IPR016164">
    <property type="entry name" value="FAD-linked_Oxase-like_C"/>
</dbReference>
<name>A0A7W6TGC4_9HYPH</name>
<accession>A0A7W6TGC4</accession>
<dbReference type="RefSeq" id="WP_183823169.1">
    <property type="nucleotide sequence ID" value="NZ_JACIGW010000002.1"/>
</dbReference>
<dbReference type="Proteomes" id="UP000520770">
    <property type="component" value="Unassembled WGS sequence"/>
</dbReference>
<evidence type="ECO:0000313" key="7">
    <source>
        <dbReference type="Proteomes" id="UP000520770"/>
    </source>
</evidence>
<dbReference type="SUPFAM" id="SSF55103">
    <property type="entry name" value="FAD-linked oxidases, C-terminal domain"/>
    <property type="match status" value="1"/>
</dbReference>
<dbReference type="PROSITE" id="PS51387">
    <property type="entry name" value="FAD_PCMH"/>
    <property type="match status" value="1"/>
</dbReference>
<dbReference type="InterPro" id="IPR016166">
    <property type="entry name" value="FAD-bd_PCMH"/>
</dbReference>
<feature type="domain" description="FAD-binding PCMH-type" evidence="3">
    <location>
        <begin position="1"/>
        <end position="182"/>
    </location>
</feature>
<keyword evidence="8" id="KW-1185">Reference proteome</keyword>
<keyword evidence="2" id="KW-0274">FAD</keyword>
<evidence type="ECO:0000313" key="9">
    <source>
        <dbReference type="Proteomes" id="UP000576087"/>
    </source>
</evidence>
<dbReference type="InterPro" id="IPR006094">
    <property type="entry name" value="Oxid_FAD_bind_N"/>
</dbReference>
<evidence type="ECO:0000313" key="4">
    <source>
        <dbReference type="EMBL" id="MBB4348565.1"/>
    </source>
</evidence>
<evidence type="ECO:0000313" key="5">
    <source>
        <dbReference type="EMBL" id="MBB4411801.1"/>
    </source>
</evidence>
<organism evidence="5 8">
    <name type="scientific">Aliirhizobium cellulosilyticum</name>
    <dbReference type="NCBI Taxonomy" id="393664"/>
    <lineage>
        <taxon>Bacteria</taxon>
        <taxon>Pseudomonadati</taxon>
        <taxon>Pseudomonadota</taxon>
        <taxon>Alphaproteobacteria</taxon>
        <taxon>Hyphomicrobiales</taxon>
        <taxon>Rhizobiaceae</taxon>
        <taxon>Aliirhizobium</taxon>
    </lineage>
</organism>
<gene>
    <name evidence="5" type="ORF">GGE31_002306</name>
    <name evidence="4" type="ORF">GGE33_002307</name>
    <name evidence="6" type="ORF">GGE35_002308</name>
</gene>
<dbReference type="Pfam" id="PF01565">
    <property type="entry name" value="FAD_binding_4"/>
    <property type="match status" value="1"/>
</dbReference>
<dbReference type="Proteomes" id="UP000576087">
    <property type="component" value="Unassembled WGS sequence"/>
</dbReference>
<evidence type="ECO:0000256" key="1">
    <source>
        <dbReference type="ARBA" id="ARBA00022630"/>
    </source>
</evidence>
<dbReference type="GO" id="GO:0071949">
    <property type="term" value="F:FAD binding"/>
    <property type="evidence" value="ECO:0007669"/>
    <property type="project" value="InterPro"/>
</dbReference>
<dbReference type="SUPFAM" id="SSF56176">
    <property type="entry name" value="FAD-binding/transporter-associated domain-like"/>
    <property type="match status" value="1"/>
</dbReference>
<dbReference type="Proteomes" id="UP000524535">
    <property type="component" value="Unassembled WGS sequence"/>
</dbReference>
<dbReference type="InterPro" id="IPR016169">
    <property type="entry name" value="FAD-bd_PCMH_sub2"/>
</dbReference>
<reference evidence="7 8" key="1">
    <citation type="submission" date="2020-08" db="EMBL/GenBank/DDBJ databases">
        <title>Genomic Encyclopedia of Type Strains, Phase IV (KMG-V): Genome sequencing to study the core and pangenomes of soil and plant-associated prokaryotes.</title>
        <authorList>
            <person name="Whitman W."/>
        </authorList>
    </citation>
    <scope>NUCLEOTIDE SEQUENCE [LARGE SCALE GENOMIC DNA]</scope>
    <source>
        <strain evidence="5 8">SEMIA 444</strain>
        <strain evidence="4 7">SEMIA 448</strain>
        <strain evidence="6 9">SEMIA 452</strain>
    </source>
</reference>
<sequence length="400" mass="42514">MLIPNTEADAAYIIRNAAAERKPLEICGNNTRGFARANQPAEQISSRGLTGIVDYDPAEMVMTVRSGTPVSEVEAALAANRQMMAFEPMDHRGILGTHGAHSREPTIGGVFAANVSGPRRLTAGAARDSLLGLRFVNGRGEIIRAGGRVMKNVTGLDLTKLLAGSQGTLGFLTEVTFRVLPVPPAVETVVISGLDDEMAAKAMAAAMALPVEISGAAHLPASVRSRFIGNHLPEGEATVLRLEGLGPSVEVRAQKLAAVMEAFGPVATLGMERSLTLWREIRNVVPYADGTEKPLWRVSVAPSAGYHLVSALRLEAGIDAFYDWQGGLVWMRMEADPEAELLRRYIRALGGGHATLIRATEAARADIPTFEPLPDAVAALSARVKEKLDPAGIFSVGKMG</sequence>
<dbReference type="EMBL" id="JACIGW010000002">
    <property type="protein sequence ID" value="MBB4348565.1"/>
    <property type="molecule type" value="Genomic_DNA"/>
</dbReference>
<evidence type="ECO:0000313" key="8">
    <source>
        <dbReference type="Proteomes" id="UP000524535"/>
    </source>
</evidence>
<protein>
    <submittedName>
        <fullName evidence="5">Glycolate oxidase FAD binding subunit</fullName>
    </submittedName>
</protein>
<comment type="caution">
    <text evidence="5">The sequence shown here is derived from an EMBL/GenBank/DDBJ whole genome shotgun (WGS) entry which is preliminary data.</text>
</comment>
<dbReference type="PANTHER" id="PTHR11748">
    <property type="entry name" value="D-LACTATE DEHYDROGENASE"/>
    <property type="match status" value="1"/>
</dbReference>
<evidence type="ECO:0000259" key="3">
    <source>
        <dbReference type="PROSITE" id="PS51387"/>
    </source>
</evidence>
<proteinExistence type="predicted"/>
<dbReference type="AlphaFoldDB" id="A0A7W6TGC4"/>
<dbReference type="Gene3D" id="3.30.465.10">
    <property type="match status" value="1"/>
</dbReference>
<evidence type="ECO:0000313" key="6">
    <source>
        <dbReference type="EMBL" id="MBB4446492.1"/>
    </source>
</evidence>
<dbReference type="InterPro" id="IPR036318">
    <property type="entry name" value="FAD-bd_PCMH-like_sf"/>
</dbReference>
<keyword evidence="1" id="KW-0285">Flavoprotein</keyword>
<dbReference type="PANTHER" id="PTHR11748:SF103">
    <property type="entry name" value="GLYCOLATE OXIDASE SUBUNIT GLCE"/>
    <property type="match status" value="1"/>
</dbReference>
<dbReference type="GO" id="GO:0003824">
    <property type="term" value="F:catalytic activity"/>
    <property type="evidence" value="ECO:0007669"/>
    <property type="project" value="InterPro"/>
</dbReference>
<evidence type="ECO:0000256" key="2">
    <source>
        <dbReference type="ARBA" id="ARBA00022827"/>
    </source>
</evidence>
<dbReference type="EMBL" id="JACIGY010000002">
    <property type="protein sequence ID" value="MBB4411801.1"/>
    <property type="molecule type" value="Genomic_DNA"/>
</dbReference>